<keyword evidence="2" id="KW-0808">Transferase</keyword>
<dbReference type="GO" id="GO:0016758">
    <property type="term" value="F:hexosyltransferase activity"/>
    <property type="evidence" value="ECO:0007669"/>
    <property type="project" value="UniProtKB-ARBA"/>
</dbReference>
<reference evidence="2 4" key="1">
    <citation type="submission" date="2023-09" db="EMBL/GenBank/DDBJ databases">
        <title>Flavobacterium sp. a novel bacteria isolate from Pepper rhizosphere.</title>
        <authorList>
            <person name="Peng Y."/>
            <person name="Lee J."/>
        </authorList>
    </citation>
    <scope>NUCLEOTIDE SEQUENCE</scope>
    <source>
        <strain evidence="2">PMR2A8</strain>
        <strain evidence="3 4">PMTSA4</strain>
    </source>
</reference>
<organism evidence="2">
    <name type="scientific">Flavobacterium capsici</name>
    <dbReference type="NCBI Taxonomy" id="3075618"/>
    <lineage>
        <taxon>Bacteria</taxon>
        <taxon>Pseudomonadati</taxon>
        <taxon>Bacteroidota</taxon>
        <taxon>Flavobacteriia</taxon>
        <taxon>Flavobacteriales</taxon>
        <taxon>Flavobacteriaceae</taxon>
        <taxon>Flavobacterium</taxon>
    </lineage>
</organism>
<evidence type="ECO:0000313" key="2">
    <source>
        <dbReference type="EMBL" id="WNM20250.1"/>
    </source>
</evidence>
<evidence type="ECO:0000259" key="1">
    <source>
        <dbReference type="Pfam" id="PF00535"/>
    </source>
</evidence>
<dbReference type="InterPro" id="IPR029044">
    <property type="entry name" value="Nucleotide-diphossugar_trans"/>
</dbReference>
<keyword evidence="2" id="KW-0328">Glycosyltransferase</keyword>
<protein>
    <submittedName>
        <fullName evidence="2">Glycosyltransferase</fullName>
        <ecNumber evidence="2">2.4.-.-</ecNumber>
    </submittedName>
</protein>
<dbReference type="AlphaFoldDB" id="A0AA96J3H1"/>
<accession>A0AA96F2Y8</accession>
<dbReference type="Pfam" id="PF00535">
    <property type="entry name" value="Glycos_transf_2"/>
    <property type="match status" value="1"/>
</dbReference>
<accession>A0AA96J3H1</accession>
<feature type="domain" description="Glycosyltransferase 2-like" evidence="1">
    <location>
        <begin position="8"/>
        <end position="144"/>
    </location>
</feature>
<gene>
    <name evidence="3" type="ORF">RN605_13270</name>
    <name evidence="2" type="ORF">RN608_06100</name>
</gene>
<dbReference type="PANTHER" id="PTHR22916:SF3">
    <property type="entry name" value="UDP-GLCNAC:BETAGAL BETA-1,3-N-ACETYLGLUCOSAMINYLTRANSFERASE-LIKE PROTEIN 1"/>
    <property type="match status" value="1"/>
</dbReference>
<dbReference type="KEGG" id="fcj:RN605_13270"/>
<dbReference type="EC" id="2.4.-.-" evidence="2"/>
<evidence type="ECO:0000313" key="4">
    <source>
        <dbReference type="Proteomes" id="UP001304515"/>
    </source>
</evidence>
<dbReference type="Proteomes" id="UP001304515">
    <property type="component" value="Chromosome"/>
</dbReference>
<dbReference type="PANTHER" id="PTHR22916">
    <property type="entry name" value="GLYCOSYLTRANSFERASE"/>
    <property type="match status" value="1"/>
</dbReference>
<sequence>MNNYPMVSVCMITYGHEKYIEEAILSILMQECKFEIELIISNDCSPDSTDKIVKNIIETHQKGYIIKYIRQEKNIGMMPNFIFALKQCKGKYVALCEGDDFWTNSKKLQKQVEFLENNNEYVLSFHNAEVHNNFTNNTYLFLENYDVDKFEITDIFERWIIPTASMVYRNNFGNVYPDYFNNATHGDFGLQLYLSKFGKFKGFNDVLSVYRINQSSVTANSFSTLNQNKRHINQLNLMNDYFEKKYDTQIKKRIFLFYLINANTYKNKSITKPLYWISKAIIANPRHMLFYRKNLKDNFYNIFKTFKYLLKANINKRLLY</sequence>
<name>A0AA96J3H1_9FLAO</name>
<dbReference type="InterPro" id="IPR001173">
    <property type="entry name" value="Glyco_trans_2-like"/>
</dbReference>
<dbReference type="RefSeq" id="WP_313325537.1">
    <property type="nucleotide sequence ID" value="NZ_CP134878.1"/>
</dbReference>
<dbReference type="EMBL" id="CP134890">
    <property type="protein sequence ID" value="WNM21640.1"/>
    <property type="molecule type" value="Genomic_DNA"/>
</dbReference>
<dbReference type="EMBL" id="CP134878">
    <property type="protein sequence ID" value="WNM20250.1"/>
    <property type="molecule type" value="Genomic_DNA"/>
</dbReference>
<dbReference type="SUPFAM" id="SSF53448">
    <property type="entry name" value="Nucleotide-diphospho-sugar transferases"/>
    <property type="match status" value="1"/>
</dbReference>
<evidence type="ECO:0000313" key="3">
    <source>
        <dbReference type="EMBL" id="WNM21640.1"/>
    </source>
</evidence>
<keyword evidence="4" id="KW-1185">Reference proteome</keyword>
<dbReference type="Gene3D" id="3.90.550.10">
    <property type="entry name" value="Spore Coat Polysaccharide Biosynthesis Protein SpsA, Chain A"/>
    <property type="match status" value="1"/>
</dbReference>
<proteinExistence type="predicted"/>